<sequence length="336" mass="35786">MEGLISTVLVIRQGDVEKLFHGREREQIGAVREAYLLHEQGVTSLPHSIFLRFPEQPANRIIGLPSYRGGEHPAAGIKWISSFPGNIETGIARASAVMILNSLRTGRAEVLLEGSLISAARTAASAALAADVLTRDRRPEGVSLIGCGVINLEILRYLKVAVPGIRSVTVHDSSAPRALEFARQCAEILPAARITRAETLDDALAAHGLISFATSAGVPHTDLTAAEPGSVVLHVSLRDIDPETLLGAHNIVDDADHVCRENTSLHLAEQATGRRTFIDASIGQLLAHATAFTPDPEKVTVFSPFGLGILDLALAVDVHAAARRQGLGVEITDFLS</sequence>
<dbReference type="NCBIfam" id="TIGR03944">
    <property type="entry name" value="dehyd_SbnB_fam"/>
    <property type="match status" value="1"/>
</dbReference>
<dbReference type="Gene3D" id="3.30.1780.10">
    <property type="entry name" value="ornithine cyclodeaminase, domain 1"/>
    <property type="match status" value="1"/>
</dbReference>
<dbReference type="Pfam" id="PF02423">
    <property type="entry name" value="OCD_Mu_crystall"/>
    <property type="match status" value="1"/>
</dbReference>
<reference evidence="1 2" key="1">
    <citation type="journal article" date="2019" name="Int. J. Syst. Evol. Microbiol.">
        <title>The Global Catalogue of Microorganisms (GCM) 10K type strain sequencing project: providing services to taxonomists for standard genome sequencing and annotation.</title>
        <authorList>
            <consortium name="The Broad Institute Genomics Platform"/>
            <consortium name="The Broad Institute Genome Sequencing Center for Infectious Disease"/>
            <person name="Wu L."/>
            <person name="Ma J."/>
        </authorList>
    </citation>
    <scope>NUCLEOTIDE SEQUENCE [LARGE SCALE GENOMIC DNA]</scope>
    <source>
        <strain evidence="1 2">JCM 5052</strain>
    </source>
</reference>
<keyword evidence="2" id="KW-1185">Reference proteome</keyword>
<dbReference type="InterPro" id="IPR023401">
    <property type="entry name" value="ODC_N"/>
</dbReference>
<dbReference type="GeneID" id="97430079"/>
<dbReference type="SUPFAM" id="SSF51735">
    <property type="entry name" value="NAD(P)-binding Rossmann-fold domains"/>
    <property type="match status" value="1"/>
</dbReference>
<comment type="caution">
    <text evidence="1">The sequence shown here is derived from an EMBL/GenBank/DDBJ whole genome shotgun (WGS) entry which is preliminary data.</text>
</comment>
<dbReference type="Gene3D" id="3.40.50.720">
    <property type="entry name" value="NAD(P)-binding Rossmann-like Domain"/>
    <property type="match status" value="1"/>
</dbReference>
<dbReference type="EMBL" id="BAAABZ010000016">
    <property type="protein sequence ID" value="GAA0526391.1"/>
    <property type="molecule type" value="Genomic_DNA"/>
</dbReference>
<dbReference type="Proteomes" id="UP001501576">
    <property type="component" value="Unassembled WGS sequence"/>
</dbReference>
<dbReference type="RefSeq" id="WP_247204575.1">
    <property type="nucleotide sequence ID" value="NZ_BAAABZ010000016.1"/>
</dbReference>
<dbReference type="PANTHER" id="PTHR13812:SF19">
    <property type="entry name" value="KETIMINE REDUCTASE MU-CRYSTALLIN"/>
    <property type="match status" value="1"/>
</dbReference>
<gene>
    <name evidence="1" type="primary">sbnB</name>
    <name evidence="1" type="ORF">GCM10010390_31040</name>
</gene>
<name>A0ABN1CUD0_9ACTN</name>
<dbReference type="InterPro" id="IPR036291">
    <property type="entry name" value="NAD(P)-bd_dom_sf"/>
</dbReference>
<dbReference type="InterPro" id="IPR023866">
    <property type="entry name" value="SbnB"/>
</dbReference>
<accession>A0ABN1CUD0</accession>
<organism evidence="1 2">
    <name type="scientific">Streptomyces mordarskii</name>
    <dbReference type="NCBI Taxonomy" id="1226758"/>
    <lineage>
        <taxon>Bacteria</taxon>
        <taxon>Bacillati</taxon>
        <taxon>Actinomycetota</taxon>
        <taxon>Actinomycetes</taxon>
        <taxon>Kitasatosporales</taxon>
        <taxon>Streptomycetaceae</taxon>
        <taxon>Streptomyces</taxon>
    </lineage>
</organism>
<dbReference type="PANTHER" id="PTHR13812">
    <property type="entry name" value="KETIMINE REDUCTASE MU-CRYSTALLIN"/>
    <property type="match status" value="1"/>
</dbReference>
<evidence type="ECO:0000313" key="2">
    <source>
        <dbReference type="Proteomes" id="UP001501576"/>
    </source>
</evidence>
<dbReference type="InterPro" id="IPR003462">
    <property type="entry name" value="ODC_Mu_crystall"/>
</dbReference>
<protein>
    <submittedName>
        <fullName evidence="1">2,3-diaminopropionate biosynthesis protein SbnB</fullName>
    </submittedName>
</protein>
<proteinExistence type="predicted"/>
<evidence type="ECO:0000313" key="1">
    <source>
        <dbReference type="EMBL" id="GAA0526391.1"/>
    </source>
</evidence>
<dbReference type="PIRSF" id="PIRSF001439">
    <property type="entry name" value="CryM"/>
    <property type="match status" value="1"/>
</dbReference>